<feature type="transmembrane region" description="Helical" evidence="9">
    <location>
        <begin position="106"/>
        <end position="128"/>
    </location>
</feature>
<dbReference type="GO" id="GO:0016020">
    <property type="term" value="C:membrane"/>
    <property type="evidence" value="ECO:0007669"/>
    <property type="project" value="UniProtKB-SubCell"/>
</dbReference>
<keyword evidence="8 9" id="KW-0472">Membrane</keyword>
<evidence type="ECO:0000256" key="7">
    <source>
        <dbReference type="ARBA" id="ARBA00022989"/>
    </source>
</evidence>
<sequence>MEVDNPQKNLPTETQVEEEARAIGRKTFNIWNVAPRECPKLLLMSTQFFLISYVYAILRELKDAFTLKRQLAASIQVMKLWFVPPVSIVASLTVAKLLSYASNRKILMGALCLYAAYFLFYGFIILPYQDKIEPSVHRVGDVFHDSKMKFRGIESLAAVIVTFTCYTSTVHFIMSEVWGSAVLSLLFLSFVNDVCPFKQFIRFIRILYISSNLALIFSFLTIKGFEFYDEKLSFIGKGWLLIGMFVFLSFVVLIVVLLGYIFKIKNFDAPLFIVESEKKKKKVSVSFGEGIRLMFKSKLVLAICCMTLAYSIGTNMAETNYKSCLDKIAKNERQSTTQIAGFLAYQQVIVGVIVIILLCTPFARLIQIFGWTTMGLVPSVAAFFSFLAVFSLATINTGIDGRNMRFINAIFLSFDISNEKTNNWLYSELYVGLVAASCFKITKYAAFDIAKEAISMRINRKYRARFKGIYDGVCGKLGKAGGSMLSAGCNLFMNANDIRSSSLIYFCLSMVLVAAWVYVIIYLGGKYYTSIKNDEDIDIDVIGGKKGSAFDDDEQETAQDGKYRDKAN</sequence>
<evidence type="ECO:0000256" key="8">
    <source>
        <dbReference type="ARBA" id="ARBA00023136"/>
    </source>
</evidence>
<dbReference type="GO" id="GO:0005524">
    <property type="term" value="F:ATP binding"/>
    <property type="evidence" value="ECO:0007669"/>
    <property type="project" value="UniProtKB-KW"/>
</dbReference>
<feature type="region of interest" description="Disordered" evidence="10">
    <location>
        <begin position="545"/>
        <end position="568"/>
    </location>
</feature>
<evidence type="ECO:0000256" key="9">
    <source>
        <dbReference type="RuleBase" id="RU363121"/>
    </source>
</evidence>
<feature type="transmembrane region" description="Helical" evidence="9">
    <location>
        <begin position="337"/>
        <end position="359"/>
    </location>
</feature>
<feature type="compositionally biased region" description="Basic and acidic residues" evidence="10">
    <location>
        <begin position="559"/>
        <end position="568"/>
    </location>
</feature>
<organism evidence="11 12">
    <name type="scientific">Pseudoloma neurophilia</name>
    <dbReference type="NCBI Taxonomy" id="146866"/>
    <lineage>
        <taxon>Eukaryota</taxon>
        <taxon>Fungi</taxon>
        <taxon>Fungi incertae sedis</taxon>
        <taxon>Microsporidia</taxon>
        <taxon>Pseudoloma</taxon>
    </lineage>
</organism>
<feature type="transmembrane region" description="Helical" evidence="9">
    <location>
        <begin position="41"/>
        <end position="58"/>
    </location>
</feature>
<evidence type="ECO:0000256" key="2">
    <source>
        <dbReference type="ARBA" id="ARBA00007127"/>
    </source>
</evidence>
<evidence type="ECO:0000313" key="11">
    <source>
        <dbReference type="EMBL" id="KRH93577.1"/>
    </source>
</evidence>
<accession>A0A0R0LW24</accession>
<gene>
    <name evidence="11" type="ORF">M153_7540001844</name>
</gene>
<dbReference type="PANTHER" id="PTHR31187">
    <property type="match status" value="1"/>
</dbReference>
<dbReference type="AlphaFoldDB" id="A0A0R0LW24"/>
<evidence type="ECO:0000256" key="6">
    <source>
        <dbReference type="ARBA" id="ARBA00022840"/>
    </source>
</evidence>
<comment type="subcellular location">
    <subcellularLocation>
        <location evidence="1 9">Membrane</location>
        <topology evidence="1 9">Multi-pass membrane protein</topology>
    </subcellularLocation>
</comment>
<dbReference type="VEuPathDB" id="MicrosporidiaDB:M153_7540001844"/>
<dbReference type="InterPro" id="IPR004667">
    <property type="entry name" value="ADP_ATP_car_bac_type"/>
</dbReference>
<dbReference type="Proteomes" id="UP000051530">
    <property type="component" value="Unassembled WGS sequence"/>
</dbReference>
<reference evidence="11 12" key="1">
    <citation type="submission" date="2015-07" db="EMBL/GenBank/DDBJ databases">
        <title>The genome of Pseudoloma neurophilia, a relevant intracellular parasite of the zebrafish.</title>
        <authorList>
            <person name="Ndikumana S."/>
            <person name="Pelin A."/>
            <person name="Sanders J."/>
            <person name="Corradi N."/>
        </authorList>
    </citation>
    <scope>NUCLEOTIDE SEQUENCE [LARGE SCALE GENOMIC DNA]</scope>
    <source>
        <strain evidence="11 12">MK1</strain>
    </source>
</reference>
<feature type="transmembrane region" description="Helical" evidence="9">
    <location>
        <begin position="79"/>
        <end position="100"/>
    </location>
</feature>
<evidence type="ECO:0000256" key="3">
    <source>
        <dbReference type="ARBA" id="ARBA00022448"/>
    </source>
</evidence>
<feature type="transmembrane region" description="Helical" evidence="9">
    <location>
        <begin position="177"/>
        <end position="195"/>
    </location>
</feature>
<comment type="similarity">
    <text evidence="2 9">Belongs to the ADP/ATP translocase tlc family.</text>
</comment>
<keyword evidence="12" id="KW-1185">Reference proteome</keyword>
<feature type="transmembrane region" description="Helical" evidence="9">
    <location>
        <begin position="240"/>
        <end position="262"/>
    </location>
</feature>
<dbReference type="PANTHER" id="PTHR31187:SF1">
    <property type="entry name" value="ADP,ATP CARRIER PROTEIN 1"/>
    <property type="match status" value="1"/>
</dbReference>
<keyword evidence="4 9" id="KW-0812">Transmembrane</keyword>
<keyword evidence="6 9" id="KW-0067">ATP-binding</keyword>
<protein>
    <recommendedName>
        <fullName evidence="9">ADP,ATP carrier protein</fullName>
    </recommendedName>
</protein>
<dbReference type="Pfam" id="PF03219">
    <property type="entry name" value="TLC"/>
    <property type="match status" value="1"/>
</dbReference>
<evidence type="ECO:0000256" key="1">
    <source>
        <dbReference type="ARBA" id="ARBA00004141"/>
    </source>
</evidence>
<feature type="transmembrane region" description="Helical" evidence="9">
    <location>
        <begin position="207"/>
        <end position="228"/>
    </location>
</feature>
<proteinExistence type="inferred from homology"/>
<feature type="transmembrane region" description="Helical" evidence="9">
    <location>
        <begin position="503"/>
        <end position="523"/>
    </location>
</feature>
<name>A0A0R0LW24_9MICR</name>
<keyword evidence="7 9" id="KW-1133">Transmembrane helix</keyword>
<keyword evidence="5 9" id="KW-0547">Nucleotide-binding</keyword>
<keyword evidence="3 9" id="KW-0813">Transport</keyword>
<comment type="caution">
    <text evidence="11">The sequence shown here is derived from an EMBL/GenBank/DDBJ whole genome shotgun (WGS) entry which is preliminary data.</text>
</comment>
<feature type="transmembrane region" description="Helical" evidence="9">
    <location>
        <begin position="371"/>
        <end position="395"/>
    </location>
</feature>
<evidence type="ECO:0000313" key="12">
    <source>
        <dbReference type="Proteomes" id="UP000051530"/>
    </source>
</evidence>
<evidence type="ECO:0000256" key="5">
    <source>
        <dbReference type="ARBA" id="ARBA00022741"/>
    </source>
</evidence>
<dbReference type="OrthoDB" id="2190844at2759"/>
<evidence type="ECO:0000256" key="4">
    <source>
        <dbReference type="ARBA" id="ARBA00022692"/>
    </source>
</evidence>
<dbReference type="GO" id="GO:0005471">
    <property type="term" value="F:ATP:ADP antiporter activity"/>
    <property type="evidence" value="ECO:0007669"/>
    <property type="project" value="InterPro"/>
</dbReference>
<dbReference type="EMBL" id="LGUB01000289">
    <property type="protein sequence ID" value="KRH93577.1"/>
    <property type="molecule type" value="Genomic_DNA"/>
</dbReference>
<evidence type="ECO:0000256" key="10">
    <source>
        <dbReference type="SAM" id="MobiDB-lite"/>
    </source>
</evidence>